<dbReference type="Proteomes" id="UP000270094">
    <property type="component" value="Unassembled WGS sequence"/>
</dbReference>
<protein>
    <submittedName>
        <fullName evidence="1">Uncharacterized protein</fullName>
    </submittedName>
</protein>
<evidence type="ECO:0000313" key="1">
    <source>
        <dbReference type="EMBL" id="VDM67424.1"/>
    </source>
</evidence>
<gene>
    <name evidence="1" type="ORF">SVUK_LOCUS2422</name>
</gene>
<dbReference type="OrthoDB" id="5835856at2759"/>
<dbReference type="EMBL" id="UYYB01005472">
    <property type="protein sequence ID" value="VDM67424.1"/>
    <property type="molecule type" value="Genomic_DNA"/>
</dbReference>
<accession>A0A3P7IPA4</accession>
<evidence type="ECO:0000313" key="2">
    <source>
        <dbReference type="Proteomes" id="UP000270094"/>
    </source>
</evidence>
<dbReference type="AlphaFoldDB" id="A0A3P7IPA4"/>
<name>A0A3P7IPA4_STRVU</name>
<proteinExistence type="predicted"/>
<sequence length="216" mass="24516">MKPHTSQTVHPMIELALRPESVGYHDRLEERIRALKAEDLKAPLEGSYDLVRPTKPNAVARSSPLGRKGKVVVRRVHQFFNELKRLLGNSCRGTILARPVKMTALACGVSTVTVKRIGVKEKFVHELIPRTVRDPAASEEAMQEATLRKYGIEWGPIVKWFIREQLKKEHMTVCALHEKLCEAYADFPMSESTLRRFVKALGVTYGRIKGIPYMLV</sequence>
<organism evidence="1 2">
    <name type="scientific">Strongylus vulgaris</name>
    <name type="common">Blood worm</name>
    <dbReference type="NCBI Taxonomy" id="40348"/>
    <lineage>
        <taxon>Eukaryota</taxon>
        <taxon>Metazoa</taxon>
        <taxon>Ecdysozoa</taxon>
        <taxon>Nematoda</taxon>
        <taxon>Chromadorea</taxon>
        <taxon>Rhabditida</taxon>
        <taxon>Rhabditina</taxon>
        <taxon>Rhabditomorpha</taxon>
        <taxon>Strongyloidea</taxon>
        <taxon>Strongylidae</taxon>
        <taxon>Strongylus</taxon>
    </lineage>
</organism>
<keyword evidence="2" id="KW-1185">Reference proteome</keyword>
<reference evidence="1 2" key="1">
    <citation type="submission" date="2018-11" db="EMBL/GenBank/DDBJ databases">
        <authorList>
            <consortium name="Pathogen Informatics"/>
        </authorList>
    </citation>
    <scope>NUCLEOTIDE SEQUENCE [LARGE SCALE GENOMIC DNA]</scope>
</reference>